<keyword evidence="2" id="KW-1185">Reference proteome</keyword>
<dbReference type="GeneID" id="75692229"/>
<dbReference type="RefSeq" id="YP_010358728.1">
    <property type="nucleotide sequence ID" value="NC_062765.1"/>
</dbReference>
<accession>A0AAE7V3T6</accession>
<dbReference type="Proteomes" id="UP000827388">
    <property type="component" value="Segment"/>
</dbReference>
<protein>
    <submittedName>
        <fullName evidence="1">Uncharacterized protein</fullName>
    </submittedName>
</protein>
<gene>
    <name evidence="1" type="primary">gp_05856</name>
</gene>
<proteinExistence type="predicted"/>
<dbReference type="KEGG" id="vg:75692229"/>
<organism evidence="1 2">
    <name type="scientific">uncultured phage cr30_1</name>
    <dbReference type="NCBI Taxonomy" id="2986411"/>
    <lineage>
        <taxon>Viruses</taxon>
        <taxon>Duplodnaviria</taxon>
        <taxon>Heunggongvirae</taxon>
        <taxon>Uroviricota</taxon>
        <taxon>Caudoviricetes</taxon>
        <taxon>Crassvirales</taxon>
        <taxon>Suoliviridae</taxon>
        <taxon>Boorivirinae</taxon>
        <taxon>Cohcovirus</taxon>
        <taxon>Cohcovirus splanchnicus</taxon>
    </lineage>
</organism>
<sequence length="190" mass="21571">MESTTKSRRKQIMDYMRINAAQCGATLGKYILVVERNPVDTNYSEDKKNGALTLSRPIYLYSIRPIEVTSVELVESMSNERKVQFNKDPKLRLDIANIDDITKVIPVPSASTVKAAIEKYERSNKEEITIFVDYVKLVPEVMALNRDEKNVLQSFLNAQMKFCGTLAEANELEATACRTRMKELGIDVNI</sequence>
<reference evidence="1 2" key="1">
    <citation type="submission" date="2021-04" db="EMBL/GenBank/DDBJ databases">
        <authorList>
            <person name="Shkoporov A.N."/>
            <person name="Stockdale S.R."/>
            <person name="Guerin E."/>
            <person name="Ross R.P."/>
            <person name="Hill C."/>
        </authorList>
    </citation>
    <scope>NUCLEOTIDE SEQUENCE [LARGE SCALE GENOMIC DNA]</scope>
    <source>
        <strain evidence="2">cr30_1</strain>
    </source>
</reference>
<evidence type="ECO:0000313" key="2">
    <source>
        <dbReference type="Proteomes" id="UP000827388"/>
    </source>
</evidence>
<evidence type="ECO:0000313" key="1">
    <source>
        <dbReference type="EMBL" id="QWM89156.1"/>
    </source>
</evidence>
<dbReference type="EMBL" id="MZ130475">
    <property type="protein sequence ID" value="QWM89156.1"/>
    <property type="molecule type" value="Genomic_DNA"/>
</dbReference>
<name>A0AAE7V3T6_9CAUD</name>